<dbReference type="GeneID" id="58107621"/>
<dbReference type="RefSeq" id="WP_140936132.1">
    <property type="nucleotide sequence ID" value="NZ_QUBF01000001.1"/>
</dbReference>
<proteinExistence type="predicted"/>
<evidence type="ECO:0000313" key="2">
    <source>
        <dbReference type="Proteomes" id="UP000784700"/>
    </source>
</evidence>
<name>A0A9Q8IPD4_9LACO</name>
<dbReference type="Proteomes" id="UP000784700">
    <property type="component" value="Unassembled WGS sequence"/>
</dbReference>
<reference evidence="1" key="1">
    <citation type="submission" date="2018-08" db="EMBL/GenBank/DDBJ databases">
        <title>Comparative genomics of wild bee and flower associated Lactobacillus reveals potential adaptation to the bee host.</title>
        <authorList>
            <person name="Vuong H.Q."/>
            <person name="Mcfrederick Q.S."/>
        </authorList>
    </citation>
    <scope>NUCLEOTIDE SEQUENCE</scope>
    <source>
        <strain evidence="1">HV_63</strain>
    </source>
</reference>
<protein>
    <submittedName>
        <fullName evidence="1">Uncharacterized protein</fullName>
    </submittedName>
</protein>
<gene>
    <name evidence="1" type="ORF">DY130_00595</name>
</gene>
<comment type="caution">
    <text evidence="1">The sequence shown here is derived from an EMBL/GenBank/DDBJ whole genome shotgun (WGS) entry which is preliminary data.</text>
</comment>
<dbReference type="AlphaFoldDB" id="A0A9Q8IPD4"/>
<accession>A0A9Q8IPD4</accession>
<dbReference type="EMBL" id="QUBG01000001">
    <property type="protein sequence ID" value="TPR46044.1"/>
    <property type="molecule type" value="Genomic_DNA"/>
</dbReference>
<organism evidence="1 2">
    <name type="scientific">Apilactobacillus micheneri</name>
    <dbReference type="NCBI Taxonomy" id="1899430"/>
    <lineage>
        <taxon>Bacteria</taxon>
        <taxon>Bacillati</taxon>
        <taxon>Bacillota</taxon>
        <taxon>Bacilli</taxon>
        <taxon>Lactobacillales</taxon>
        <taxon>Lactobacillaceae</taxon>
        <taxon>Apilactobacillus</taxon>
    </lineage>
</organism>
<sequence length="309" mass="36048">MTPAEFHKIYDSLNQYGKSALNSITDEQSDYRTHSHDIIYKRFYINAHDIGEIYHYTSISALKNIVQTKLFYVGYIHSMNDPLEVRYTYRVAIEYLKQLDATQVEIDAFINDYQHNNFDSYVWSFSPNRNSQALGNYGDVALGFDSQKIQQKLSDQYTSPDFQHMGEGYGYVFPLKVEYSKKTHKAFIMPIIKEWLDAYRGLRGVWNEVAIDIRKKCLSSLFLLSLCFKRQILWQEEEIRYVIVKPKSNHFDASALVSDRPISLAKINPNILREVVLSRNSEGRKQEVKDILTDNGFSKTKVKITDLPY</sequence>
<evidence type="ECO:0000313" key="1">
    <source>
        <dbReference type="EMBL" id="TPR46044.1"/>
    </source>
</evidence>